<organism evidence="9 10">
    <name type="scientific">Litoribacillus peritrichatus</name>
    <dbReference type="NCBI Taxonomy" id="718191"/>
    <lineage>
        <taxon>Bacteria</taxon>
        <taxon>Pseudomonadati</taxon>
        <taxon>Pseudomonadota</taxon>
        <taxon>Gammaproteobacteria</taxon>
        <taxon>Oceanospirillales</taxon>
        <taxon>Oceanospirillaceae</taxon>
        <taxon>Litoribacillus</taxon>
    </lineage>
</organism>
<dbReference type="InterPro" id="IPR036291">
    <property type="entry name" value="NAD(P)-bd_dom_sf"/>
</dbReference>
<dbReference type="PANTHER" id="PTHR11645">
    <property type="entry name" value="PYRROLINE-5-CARBOXYLATE REDUCTASE"/>
    <property type="match status" value="1"/>
</dbReference>
<proteinExistence type="inferred from homology"/>
<keyword evidence="3 4" id="KW-0560">Oxidoreductase</keyword>
<dbReference type="Gene3D" id="3.40.50.720">
    <property type="entry name" value="NAD(P)-binding Rossmann-like Domain"/>
    <property type="match status" value="1"/>
</dbReference>
<dbReference type="PIRSF" id="PIRSF000193">
    <property type="entry name" value="Pyrrol-5-carb_rd"/>
    <property type="match status" value="1"/>
</dbReference>
<dbReference type="InterPro" id="IPR029036">
    <property type="entry name" value="P5CR_dimer"/>
</dbReference>
<evidence type="ECO:0000259" key="8">
    <source>
        <dbReference type="Pfam" id="PF14748"/>
    </source>
</evidence>
<keyword evidence="4 6" id="KW-0641">Proline biosynthesis</keyword>
<accession>A0ABP7MRD5</accession>
<dbReference type="Proteomes" id="UP001501565">
    <property type="component" value="Unassembled WGS sequence"/>
</dbReference>
<feature type="domain" description="Pyrroline-5-carboxylate reductase dimerisation" evidence="8">
    <location>
        <begin position="164"/>
        <end position="268"/>
    </location>
</feature>
<dbReference type="EMBL" id="BAABBN010000007">
    <property type="protein sequence ID" value="GAA3926934.1"/>
    <property type="molecule type" value="Genomic_DNA"/>
</dbReference>
<comment type="subcellular location">
    <subcellularLocation>
        <location evidence="4">Cytoplasm</location>
    </subcellularLocation>
</comment>
<dbReference type="PROSITE" id="PS00521">
    <property type="entry name" value="P5CR"/>
    <property type="match status" value="1"/>
</dbReference>
<dbReference type="Pfam" id="PF14748">
    <property type="entry name" value="P5CR_dimer"/>
    <property type="match status" value="1"/>
</dbReference>
<evidence type="ECO:0000256" key="4">
    <source>
        <dbReference type="HAMAP-Rule" id="MF_01925"/>
    </source>
</evidence>
<evidence type="ECO:0000259" key="7">
    <source>
        <dbReference type="Pfam" id="PF03807"/>
    </source>
</evidence>
<dbReference type="SUPFAM" id="SSF51735">
    <property type="entry name" value="NAD(P)-binding Rossmann-fold domains"/>
    <property type="match status" value="1"/>
</dbReference>
<comment type="similarity">
    <text evidence="1 4 6">Belongs to the pyrroline-5-carboxylate reductase family.</text>
</comment>
<keyword evidence="10" id="KW-1185">Reference proteome</keyword>
<dbReference type="InterPro" id="IPR053790">
    <property type="entry name" value="P5CR-like_CS"/>
</dbReference>
<evidence type="ECO:0000313" key="10">
    <source>
        <dbReference type="Proteomes" id="UP001501565"/>
    </source>
</evidence>
<keyword evidence="4 6" id="KW-0028">Amino-acid biosynthesis</keyword>
<protein>
    <recommendedName>
        <fullName evidence="4 5">Pyrroline-5-carboxylate reductase</fullName>
        <shortName evidence="4">P5C reductase</shortName>
        <shortName evidence="4">P5CR</shortName>
        <ecNumber evidence="4 5">1.5.1.2</ecNumber>
    </recommendedName>
    <alternativeName>
        <fullName evidence="4">PCA reductase</fullName>
    </alternativeName>
</protein>
<dbReference type="NCBIfam" id="TIGR00112">
    <property type="entry name" value="proC"/>
    <property type="match status" value="1"/>
</dbReference>
<dbReference type="Pfam" id="PF03807">
    <property type="entry name" value="F420_oxidored"/>
    <property type="match status" value="1"/>
</dbReference>
<sequence length="274" mass="28858">MNQPTIAFIGAGNMAFSIIGGLVKQGYDHTKIWATNLTEDTLKDVKQSFNVNTTTDNATAVNEADVVVLSVKPQVMKEVVQSLAETFKSQKPLIISIAAGITATTLQEWIGAPSAIVRCMPNTPALLQCGASGLYKNPQVSDQQAGIAETLLKAVGITLWVKEESGIDAVTAVSGSGPAYYFLFMEAMQQAGEALGLDSETAKQLTLQTALGAARMALESSDDPATLRKKVTSPGGTTEQAINTFNEGELSALVGKAMKAAADRSEELSDILSK</sequence>
<dbReference type="InterPro" id="IPR000304">
    <property type="entry name" value="Pyrroline-COOH_reductase"/>
</dbReference>
<evidence type="ECO:0000256" key="5">
    <source>
        <dbReference type="NCBIfam" id="TIGR00112"/>
    </source>
</evidence>
<dbReference type="PANTHER" id="PTHR11645:SF0">
    <property type="entry name" value="PYRROLINE-5-CARBOXYLATE REDUCTASE 3"/>
    <property type="match status" value="1"/>
</dbReference>
<dbReference type="InterPro" id="IPR028939">
    <property type="entry name" value="P5C_Rdtase_cat_N"/>
</dbReference>
<evidence type="ECO:0000313" key="9">
    <source>
        <dbReference type="EMBL" id="GAA3926934.1"/>
    </source>
</evidence>
<dbReference type="HAMAP" id="MF_01925">
    <property type="entry name" value="P5C_reductase"/>
    <property type="match status" value="1"/>
</dbReference>
<feature type="domain" description="Pyrroline-5-carboxylate reductase catalytic N-terminal" evidence="7">
    <location>
        <begin position="5"/>
        <end position="100"/>
    </location>
</feature>
<dbReference type="InterPro" id="IPR008927">
    <property type="entry name" value="6-PGluconate_DH-like_C_sf"/>
</dbReference>
<evidence type="ECO:0000256" key="3">
    <source>
        <dbReference type="ARBA" id="ARBA00023002"/>
    </source>
</evidence>
<evidence type="ECO:0000256" key="6">
    <source>
        <dbReference type="RuleBase" id="RU003903"/>
    </source>
</evidence>
<comment type="pathway">
    <text evidence="4 6">Amino-acid biosynthesis; L-proline biosynthesis; L-proline from L-glutamate 5-semialdehyde: step 1/1.</text>
</comment>
<dbReference type="Gene3D" id="1.10.3730.10">
    <property type="entry name" value="ProC C-terminal domain-like"/>
    <property type="match status" value="1"/>
</dbReference>
<dbReference type="RefSeq" id="WP_344798762.1">
    <property type="nucleotide sequence ID" value="NZ_BAABBN010000007.1"/>
</dbReference>
<evidence type="ECO:0000256" key="2">
    <source>
        <dbReference type="ARBA" id="ARBA00022857"/>
    </source>
</evidence>
<comment type="function">
    <text evidence="4">Catalyzes the reduction of 1-pyrroline-5-carboxylate (PCA) to L-proline.</text>
</comment>
<keyword evidence="4" id="KW-0963">Cytoplasm</keyword>
<keyword evidence="2 4" id="KW-0521">NADP</keyword>
<comment type="caution">
    <text evidence="9">The sequence shown here is derived from an EMBL/GenBank/DDBJ whole genome shotgun (WGS) entry which is preliminary data.</text>
</comment>
<reference evidence="10" key="1">
    <citation type="journal article" date="2019" name="Int. J. Syst. Evol. Microbiol.">
        <title>The Global Catalogue of Microorganisms (GCM) 10K type strain sequencing project: providing services to taxonomists for standard genome sequencing and annotation.</title>
        <authorList>
            <consortium name="The Broad Institute Genomics Platform"/>
            <consortium name="The Broad Institute Genome Sequencing Center for Infectious Disease"/>
            <person name="Wu L."/>
            <person name="Ma J."/>
        </authorList>
    </citation>
    <scope>NUCLEOTIDE SEQUENCE [LARGE SCALE GENOMIC DNA]</scope>
    <source>
        <strain evidence="10">JCM 17551</strain>
    </source>
</reference>
<dbReference type="EC" id="1.5.1.2" evidence="4 5"/>
<evidence type="ECO:0000256" key="1">
    <source>
        <dbReference type="ARBA" id="ARBA00005525"/>
    </source>
</evidence>
<dbReference type="SUPFAM" id="SSF48179">
    <property type="entry name" value="6-phosphogluconate dehydrogenase C-terminal domain-like"/>
    <property type="match status" value="1"/>
</dbReference>
<comment type="catalytic activity">
    <reaction evidence="4">
        <text>L-proline + NAD(+) = (S)-1-pyrroline-5-carboxylate + NADH + 2 H(+)</text>
        <dbReference type="Rhea" id="RHEA:14105"/>
        <dbReference type="ChEBI" id="CHEBI:15378"/>
        <dbReference type="ChEBI" id="CHEBI:17388"/>
        <dbReference type="ChEBI" id="CHEBI:57540"/>
        <dbReference type="ChEBI" id="CHEBI:57945"/>
        <dbReference type="ChEBI" id="CHEBI:60039"/>
        <dbReference type="EC" id="1.5.1.2"/>
    </reaction>
</comment>
<comment type="catalytic activity">
    <reaction evidence="4 6">
        <text>L-proline + NADP(+) = (S)-1-pyrroline-5-carboxylate + NADPH + 2 H(+)</text>
        <dbReference type="Rhea" id="RHEA:14109"/>
        <dbReference type="ChEBI" id="CHEBI:15378"/>
        <dbReference type="ChEBI" id="CHEBI:17388"/>
        <dbReference type="ChEBI" id="CHEBI:57783"/>
        <dbReference type="ChEBI" id="CHEBI:58349"/>
        <dbReference type="ChEBI" id="CHEBI:60039"/>
        <dbReference type="EC" id="1.5.1.2"/>
    </reaction>
</comment>
<gene>
    <name evidence="4 9" type="primary">proC</name>
    <name evidence="9" type="ORF">GCM10022277_23880</name>
</gene>
<name>A0ABP7MRD5_9GAMM</name>